<keyword evidence="1" id="KW-0472">Membrane</keyword>
<feature type="transmembrane region" description="Helical" evidence="1">
    <location>
        <begin position="113"/>
        <end position="131"/>
    </location>
</feature>
<proteinExistence type="predicted"/>
<sequence>MLLMCVLMGYLCVDTWKMSMLEITDNNLLSISKKAEYVHCRDGLAKRKLELSGRHWVSTSAIPHDEPCTAYAEFLERNDFEITYKVYDQHVVSIESKTEVFMSFTDWISYMNWFRYIMAFMFLVLLLGFFVQIGRRFNNSKQADALSRASV</sequence>
<accession>A0A1Q2M6R8</accession>
<organism evidence="2 3">
    <name type="scientific">Microbulbifer agarilyticus</name>
    <dbReference type="NCBI Taxonomy" id="260552"/>
    <lineage>
        <taxon>Bacteria</taxon>
        <taxon>Pseudomonadati</taxon>
        <taxon>Pseudomonadota</taxon>
        <taxon>Gammaproteobacteria</taxon>
        <taxon>Cellvibrionales</taxon>
        <taxon>Microbulbiferaceae</taxon>
        <taxon>Microbulbifer</taxon>
    </lineage>
</organism>
<reference evidence="2" key="1">
    <citation type="submission" date="2017-02" db="EMBL/GenBank/DDBJ databases">
        <title>Genome of Microbulbifer agarilyticus GP101.</title>
        <authorList>
            <person name="Jung J."/>
            <person name="Bae S.S."/>
            <person name="Baek K."/>
        </authorList>
    </citation>
    <scope>NUCLEOTIDE SEQUENCE [LARGE SCALE GENOMIC DNA]</scope>
    <source>
        <strain evidence="2">GP101</strain>
    </source>
</reference>
<dbReference type="EMBL" id="CP019650">
    <property type="protein sequence ID" value="AQQ68349.1"/>
    <property type="molecule type" value="Genomic_DNA"/>
</dbReference>
<name>A0A1Q2M6R8_9GAMM</name>
<dbReference type="STRING" id="260552.Mag101_12420"/>
<evidence type="ECO:0000313" key="3">
    <source>
        <dbReference type="Proteomes" id="UP000188219"/>
    </source>
</evidence>
<keyword evidence="1" id="KW-1133">Transmembrane helix</keyword>
<protein>
    <submittedName>
        <fullName evidence="2">Uncharacterized protein</fullName>
    </submittedName>
</protein>
<dbReference type="AlphaFoldDB" id="A0A1Q2M6R8"/>
<gene>
    <name evidence="2" type="ORF">Mag101_12420</name>
</gene>
<evidence type="ECO:0000313" key="2">
    <source>
        <dbReference type="EMBL" id="AQQ68349.1"/>
    </source>
</evidence>
<keyword evidence="3" id="KW-1185">Reference proteome</keyword>
<keyword evidence="1" id="KW-0812">Transmembrane</keyword>
<dbReference type="KEGG" id="maga:Mag101_12420"/>
<evidence type="ECO:0000256" key="1">
    <source>
        <dbReference type="SAM" id="Phobius"/>
    </source>
</evidence>
<dbReference type="Proteomes" id="UP000188219">
    <property type="component" value="Chromosome"/>
</dbReference>